<evidence type="ECO:0008006" key="4">
    <source>
        <dbReference type="Google" id="ProtNLM"/>
    </source>
</evidence>
<proteinExistence type="predicted"/>
<name>A0ABN9Y8Q6_9DINO</name>
<dbReference type="InterPro" id="IPR042098">
    <property type="entry name" value="TauD-like_sf"/>
</dbReference>
<comment type="caution">
    <text evidence="2">The sequence shown here is derived from an EMBL/GenBank/DDBJ whole genome shotgun (WGS) entry which is preliminary data.</text>
</comment>
<keyword evidence="1" id="KW-0560">Oxidoreductase</keyword>
<accession>A0ABN9Y8Q6</accession>
<dbReference type="SUPFAM" id="SSF51197">
    <property type="entry name" value="Clavaminate synthase-like"/>
    <property type="match status" value="1"/>
</dbReference>
<gene>
    <name evidence="2" type="ORF">PCOR1329_LOCUS82153</name>
</gene>
<dbReference type="EMBL" id="CAUYUJ010021787">
    <property type="protein sequence ID" value="CAK0907018.1"/>
    <property type="molecule type" value="Genomic_DNA"/>
</dbReference>
<organism evidence="2 3">
    <name type="scientific">Prorocentrum cordatum</name>
    <dbReference type="NCBI Taxonomy" id="2364126"/>
    <lineage>
        <taxon>Eukaryota</taxon>
        <taxon>Sar</taxon>
        <taxon>Alveolata</taxon>
        <taxon>Dinophyceae</taxon>
        <taxon>Prorocentrales</taxon>
        <taxon>Prorocentraceae</taxon>
        <taxon>Prorocentrum</taxon>
    </lineage>
</organism>
<evidence type="ECO:0000313" key="3">
    <source>
        <dbReference type="Proteomes" id="UP001189429"/>
    </source>
</evidence>
<sequence length="154" mass="17503">MQDEKTKARWDKLWFVTGREQYAHPMVYKHADRGDATMMFHCGAPFCAAWAMDDDHPDPAQRQAKKLLPPSSVQRELTSLLDEAIDKIGVKMKWEAGDFAINDNLGNCHYAPPGTQSDRERCGLRILHRTTILPRGERLPPALAEDGRQSFLVE</sequence>
<evidence type="ECO:0000256" key="1">
    <source>
        <dbReference type="ARBA" id="ARBA00023002"/>
    </source>
</evidence>
<reference evidence="2" key="1">
    <citation type="submission" date="2023-10" db="EMBL/GenBank/DDBJ databases">
        <authorList>
            <person name="Chen Y."/>
            <person name="Shah S."/>
            <person name="Dougan E. K."/>
            <person name="Thang M."/>
            <person name="Chan C."/>
        </authorList>
    </citation>
    <scope>NUCLEOTIDE SEQUENCE [LARGE SCALE GENOMIC DNA]</scope>
</reference>
<keyword evidence="3" id="KW-1185">Reference proteome</keyword>
<protein>
    <recommendedName>
        <fullName evidence="4">TauD/TfdA-like domain-containing protein</fullName>
    </recommendedName>
</protein>
<dbReference type="Proteomes" id="UP001189429">
    <property type="component" value="Unassembled WGS sequence"/>
</dbReference>
<dbReference type="Gene3D" id="3.60.130.10">
    <property type="entry name" value="Clavaminate synthase-like"/>
    <property type="match status" value="1"/>
</dbReference>
<evidence type="ECO:0000313" key="2">
    <source>
        <dbReference type="EMBL" id="CAK0907018.1"/>
    </source>
</evidence>